<reference evidence="2 3" key="1">
    <citation type="submission" date="2015-07" db="EMBL/GenBank/DDBJ databases">
        <authorList>
            <person name="Kim K.M."/>
        </authorList>
    </citation>
    <scope>NUCLEOTIDE SEQUENCE [LARGE SCALE GENOMIC DNA]</scope>
    <source>
        <strain evidence="2 3">KCTC 12363</strain>
    </source>
</reference>
<evidence type="ECO:0000313" key="2">
    <source>
        <dbReference type="EMBL" id="AKP52646.1"/>
    </source>
</evidence>
<dbReference type="PANTHER" id="PTHR43685:SF3">
    <property type="entry name" value="SLR2126 PROTEIN"/>
    <property type="match status" value="1"/>
</dbReference>
<dbReference type="PANTHER" id="PTHR43685">
    <property type="entry name" value="GLYCOSYLTRANSFERASE"/>
    <property type="match status" value="1"/>
</dbReference>
<dbReference type="AlphaFoldDB" id="A0A0H4PDW0"/>
<dbReference type="KEGG" id="camu:CA2015_3253"/>
<dbReference type="InterPro" id="IPR029044">
    <property type="entry name" value="Nucleotide-diphossugar_trans"/>
</dbReference>
<dbReference type="RefSeq" id="WP_048642840.1">
    <property type="nucleotide sequence ID" value="NZ_CP012040.1"/>
</dbReference>
<evidence type="ECO:0000313" key="3">
    <source>
        <dbReference type="Proteomes" id="UP000036520"/>
    </source>
</evidence>
<dbReference type="CDD" id="cd00761">
    <property type="entry name" value="Glyco_tranf_GTA_type"/>
    <property type="match status" value="1"/>
</dbReference>
<protein>
    <submittedName>
        <fullName evidence="2">Glycosyl transferase 2 family protein</fullName>
    </submittedName>
</protein>
<gene>
    <name evidence="2" type="ORF">CA2015_3253</name>
</gene>
<evidence type="ECO:0000259" key="1">
    <source>
        <dbReference type="Pfam" id="PF00535"/>
    </source>
</evidence>
<accession>A0A0H4PDW0</accession>
<dbReference type="STRING" id="320787.CA2015_3253"/>
<dbReference type="InterPro" id="IPR001173">
    <property type="entry name" value="Glyco_trans_2-like"/>
</dbReference>
<dbReference type="GO" id="GO:0016740">
    <property type="term" value="F:transferase activity"/>
    <property type="evidence" value="ECO:0007669"/>
    <property type="project" value="UniProtKB-KW"/>
</dbReference>
<feature type="domain" description="Glycosyltransferase 2-like" evidence="1">
    <location>
        <begin position="18"/>
        <end position="186"/>
    </location>
</feature>
<dbReference type="InterPro" id="IPR050834">
    <property type="entry name" value="Glycosyltransf_2"/>
</dbReference>
<keyword evidence="3" id="KW-1185">Reference proteome</keyword>
<dbReference type="OrthoDB" id="6307329at2"/>
<dbReference type="Pfam" id="PF00535">
    <property type="entry name" value="Glycos_transf_2"/>
    <property type="match status" value="1"/>
</dbReference>
<dbReference type="Gene3D" id="3.90.550.10">
    <property type="entry name" value="Spore Coat Polysaccharide Biosynthesis Protein SpsA, Chain A"/>
    <property type="match status" value="1"/>
</dbReference>
<keyword evidence="2" id="KW-0808">Transferase</keyword>
<dbReference type="Proteomes" id="UP000036520">
    <property type="component" value="Chromosome"/>
</dbReference>
<proteinExistence type="predicted"/>
<dbReference type="SUPFAM" id="SSF53448">
    <property type="entry name" value="Nucleotide-diphospho-sugar transferases"/>
    <property type="match status" value="1"/>
</dbReference>
<name>A0A0H4PDW0_9BACT</name>
<organism evidence="2 3">
    <name type="scientific">Cyclobacterium amurskyense</name>
    <dbReference type="NCBI Taxonomy" id="320787"/>
    <lineage>
        <taxon>Bacteria</taxon>
        <taxon>Pseudomonadati</taxon>
        <taxon>Bacteroidota</taxon>
        <taxon>Cytophagia</taxon>
        <taxon>Cytophagales</taxon>
        <taxon>Cyclobacteriaceae</taxon>
        <taxon>Cyclobacterium</taxon>
    </lineage>
</organism>
<dbReference type="EMBL" id="CP012040">
    <property type="protein sequence ID" value="AKP52646.1"/>
    <property type="molecule type" value="Genomic_DNA"/>
</dbReference>
<sequence length="338" mass="38862">MFFTHYYNSFIEFNLKVSIIIPVFNGAVLIKRCLEAVFSQKLPKGTALDVIVIDDGSTDETVSLLHNFRHQIKILTQTRKGPAAARNLGIHHASGDFLAFLDADDYWYPDFILETTDFLIKHPTAIAVSVGQLHKFASNEGTILPAFLRSKEAFNTDGWMLNDFFPFWANHNHICTGSALIRMEVIHKAGGQLEDMRISEDLEYWAYLSTFGTWGFLPKVLFVSDGDKVTRKIGWWKKKQERWHKAPDLDTWEKRLLTRLKKPLSENYLLCRARVGKSLGYAALLSGRLETGRSIILSCKNHLPNDKLSILLKYGSNNKLQWWILSKVLIYREKNRKI</sequence>